<evidence type="ECO:0000256" key="2">
    <source>
        <dbReference type="ARBA" id="ARBA00034247"/>
    </source>
</evidence>
<keyword evidence="6" id="KW-1185">Reference proteome</keyword>
<protein>
    <recommendedName>
        <fullName evidence="1">diguanylate cyclase</fullName>
        <ecNumber evidence="1">2.7.7.65</ecNumber>
    </recommendedName>
</protein>
<dbReference type="OrthoDB" id="9805474at2"/>
<gene>
    <name evidence="5" type="ORF">SMC1_08315</name>
</gene>
<dbReference type="CDD" id="cd01949">
    <property type="entry name" value="GGDEF"/>
    <property type="match status" value="1"/>
</dbReference>
<dbReference type="PANTHER" id="PTHR45138:SF9">
    <property type="entry name" value="DIGUANYLATE CYCLASE DGCM-RELATED"/>
    <property type="match status" value="1"/>
</dbReference>
<dbReference type="GO" id="GO:0052621">
    <property type="term" value="F:diguanylate cyclase activity"/>
    <property type="evidence" value="ECO:0007669"/>
    <property type="project" value="UniProtKB-EC"/>
</dbReference>
<dbReference type="InterPro" id="IPR029787">
    <property type="entry name" value="Nucleotide_cyclase"/>
</dbReference>
<dbReference type="PROSITE" id="PS50112">
    <property type="entry name" value="PAS"/>
    <property type="match status" value="1"/>
</dbReference>
<feature type="domain" description="GGDEF" evidence="4">
    <location>
        <begin position="181"/>
        <end position="315"/>
    </location>
</feature>
<name>A0A398DKJ3_9BACT</name>
<dbReference type="SUPFAM" id="SSF55073">
    <property type="entry name" value="Nucleotide cyclase"/>
    <property type="match status" value="1"/>
</dbReference>
<evidence type="ECO:0000313" key="6">
    <source>
        <dbReference type="Proteomes" id="UP000266113"/>
    </source>
</evidence>
<accession>A0A398DKJ3</accession>
<evidence type="ECO:0000259" key="3">
    <source>
        <dbReference type="PROSITE" id="PS50112"/>
    </source>
</evidence>
<dbReference type="Pfam" id="PF00989">
    <property type="entry name" value="PAS"/>
    <property type="match status" value="1"/>
</dbReference>
<dbReference type="EC" id="2.7.7.65" evidence="1"/>
<dbReference type="EMBL" id="QXIY01000035">
    <property type="protein sequence ID" value="RIE16206.1"/>
    <property type="molecule type" value="Genomic_DNA"/>
</dbReference>
<dbReference type="InterPro" id="IPR043128">
    <property type="entry name" value="Rev_trsase/Diguanyl_cyclase"/>
</dbReference>
<organism evidence="5 6">
    <name type="scientific">Candidatus Cryosericum septentrionale</name>
    <dbReference type="NCBI Taxonomy" id="2290913"/>
    <lineage>
        <taxon>Bacteria</taxon>
        <taxon>Pseudomonadati</taxon>
        <taxon>Caldisericota/Cryosericota group</taxon>
        <taxon>Candidatus Cryosericota</taxon>
        <taxon>Candidatus Cryosericia</taxon>
        <taxon>Candidatus Cryosericales</taxon>
        <taxon>Candidatus Cryosericaceae</taxon>
        <taxon>Candidatus Cryosericum</taxon>
    </lineage>
</organism>
<reference evidence="5 6" key="1">
    <citation type="submission" date="2018-09" db="EMBL/GenBank/DDBJ databases">
        <title>Discovery and Ecogenomic Context for Candidatus Cryosericales, a Global Caldiserica Order Active in Thawing Permafrost.</title>
        <authorList>
            <person name="Martinez M.A."/>
            <person name="Woodcroft B.J."/>
            <person name="Ignacio Espinoza J.C."/>
            <person name="Zayed A."/>
            <person name="Singleton C.M."/>
            <person name="Boyd J."/>
            <person name="Li Y.-F."/>
            <person name="Purvine S."/>
            <person name="Maughan H."/>
            <person name="Hodgkins S.B."/>
            <person name="Anderson D."/>
            <person name="Sederholm M."/>
            <person name="Temperton B."/>
            <person name="Saleska S.R."/>
            <person name="Tyson G.W."/>
            <person name="Rich V.I."/>
        </authorList>
    </citation>
    <scope>NUCLEOTIDE SEQUENCE [LARGE SCALE GENOMIC DNA]</scope>
    <source>
        <strain evidence="5 6">SMC1</strain>
    </source>
</reference>
<sequence length="315" mass="35046">MFANQEGMMNAGVLDESLRGILDAVSDGVYVTTGERKIVFWSKGAERITGYSSDEVLNRHCYDNILIDTDVLGKNLCFDGCPLQKCIETGERQEAKEVFLKRKDGERLAVYVKASVLQVGEERYGVEVFGELQSVAGSALAERLKQLSDASIVDQLTGLYNRRYIDTILDQQYGLFKRHFQRFGLVMIDVDKFKNINDSFGHVAGDEALKFVASVVQRSMRSMDFLARFGDDEFIIVCPLIELEGVEKLSQRIVGLVHHSVLSSPESQTNVIEVSVSVGGSMVDYKDKSGTDVIARAEEALSRVKRDGGDWYALG</sequence>
<evidence type="ECO:0000313" key="5">
    <source>
        <dbReference type="EMBL" id="RIE16206.1"/>
    </source>
</evidence>
<dbReference type="CDD" id="cd00130">
    <property type="entry name" value="PAS"/>
    <property type="match status" value="1"/>
</dbReference>
<dbReference type="InterPro" id="IPR050469">
    <property type="entry name" value="Diguanylate_Cyclase"/>
</dbReference>
<dbReference type="Pfam" id="PF00990">
    <property type="entry name" value="GGDEF"/>
    <property type="match status" value="1"/>
</dbReference>
<dbReference type="SUPFAM" id="SSF55785">
    <property type="entry name" value="PYP-like sensor domain (PAS domain)"/>
    <property type="match status" value="1"/>
</dbReference>
<dbReference type="InterPro" id="IPR000014">
    <property type="entry name" value="PAS"/>
</dbReference>
<evidence type="ECO:0000256" key="1">
    <source>
        <dbReference type="ARBA" id="ARBA00012528"/>
    </source>
</evidence>
<dbReference type="SMART" id="SM00091">
    <property type="entry name" value="PAS"/>
    <property type="match status" value="1"/>
</dbReference>
<dbReference type="Gene3D" id="3.30.450.20">
    <property type="entry name" value="PAS domain"/>
    <property type="match status" value="1"/>
</dbReference>
<dbReference type="NCBIfam" id="TIGR00254">
    <property type="entry name" value="GGDEF"/>
    <property type="match status" value="1"/>
</dbReference>
<dbReference type="SMART" id="SM00267">
    <property type="entry name" value="GGDEF"/>
    <property type="match status" value="1"/>
</dbReference>
<dbReference type="PROSITE" id="PS50887">
    <property type="entry name" value="GGDEF"/>
    <property type="match status" value="1"/>
</dbReference>
<comment type="caution">
    <text evidence="5">The sequence shown here is derived from an EMBL/GenBank/DDBJ whole genome shotgun (WGS) entry which is preliminary data.</text>
</comment>
<evidence type="ECO:0000259" key="4">
    <source>
        <dbReference type="PROSITE" id="PS50887"/>
    </source>
</evidence>
<dbReference type="Proteomes" id="UP000266113">
    <property type="component" value="Unassembled WGS sequence"/>
</dbReference>
<feature type="domain" description="PAS" evidence="3">
    <location>
        <begin position="14"/>
        <end position="59"/>
    </location>
</feature>
<proteinExistence type="predicted"/>
<dbReference type="InterPro" id="IPR000160">
    <property type="entry name" value="GGDEF_dom"/>
</dbReference>
<comment type="catalytic activity">
    <reaction evidence="2">
        <text>2 GTP = 3',3'-c-di-GMP + 2 diphosphate</text>
        <dbReference type="Rhea" id="RHEA:24898"/>
        <dbReference type="ChEBI" id="CHEBI:33019"/>
        <dbReference type="ChEBI" id="CHEBI:37565"/>
        <dbReference type="ChEBI" id="CHEBI:58805"/>
        <dbReference type="EC" id="2.7.7.65"/>
    </reaction>
</comment>
<dbReference type="InterPro" id="IPR013767">
    <property type="entry name" value="PAS_fold"/>
</dbReference>
<dbReference type="AlphaFoldDB" id="A0A398DKJ3"/>
<dbReference type="PANTHER" id="PTHR45138">
    <property type="entry name" value="REGULATORY COMPONENTS OF SENSORY TRANSDUCTION SYSTEM"/>
    <property type="match status" value="1"/>
</dbReference>
<dbReference type="GO" id="GO:0006355">
    <property type="term" value="P:regulation of DNA-templated transcription"/>
    <property type="evidence" value="ECO:0007669"/>
    <property type="project" value="InterPro"/>
</dbReference>
<dbReference type="Gene3D" id="3.30.70.270">
    <property type="match status" value="1"/>
</dbReference>
<dbReference type="NCBIfam" id="TIGR00229">
    <property type="entry name" value="sensory_box"/>
    <property type="match status" value="1"/>
</dbReference>
<dbReference type="InterPro" id="IPR035965">
    <property type="entry name" value="PAS-like_dom_sf"/>
</dbReference>